<dbReference type="Pfam" id="PF07572">
    <property type="entry name" value="BCNT"/>
    <property type="match status" value="1"/>
</dbReference>
<evidence type="ECO:0000313" key="3">
    <source>
        <dbReference type="EMBL" id="KAL3808317.1"/>
    </source>
</evidence>
<feature type="domain" description="BCNT-C" evidence="2">
    <location>
        <begin position="247"/>
        <end position="330"/>
    </location>
</feature>
<feature type="region of interest" description="Disordered" evidence="1">
    <location>
        <begin position="1"/>
        <end position="63"/>
    </location>
</feature>
<dbReference type="PANTHER" id="PTHR48407:SF1">
    <property type="entry name" value="CRANIOFACIAL DEVELOPMENT PROTEIN 1"/>
    <property type="match status" value="1"/>
</dbReference>
<dbReference type="AlphaFoldDB" id="A0ABD3R5P2"/>
<gene>
    <name evidence="3" type="ORF">ACHAXA_004046</name>
</gene>
<feature type="compositionally biased region" description="Basic and acidic residues" evidence="1">
    <location>
        <begin position="84"/>
        <end position="104"/>
    </location>
</feature>
<sequence length="333" mass="36882">MDDDDGESNDDHNRATMDNDEEEEEDDDDYVPDADPYRRASDDDDSDDDHDVSAAIRGAPPTLTMAKRKAVDDAFAELFGYEYQFRRDGSDNDDNGKNDDVDKNDNDDDDDDENPPSSKRRRSRRRTHAILSTIFGKRTGMELDRRSKFVAMSARPKSPSSGGMIRLEKQVVVEIKRFAGQEIRVERVVTVPVMSGDSYDDNNVIFGGQSSSPSSNIAIVSSGSMPMTTSVASLPAVDSTATSGGGAGKRGGVDVLLAEMSKPEKLSAISKTSADWDLFKAKNVDVTLGEQLESKARGNEAYLVKKDFLTRVDQRRFELEKAERDRERSKRGK</sequence>
<feature type="compositionally biased region" description="Basic residues" evidence="1">
    <location>
        <begin position="118"/>
        <end position="127"/>
    </location>
</feature>
<feature type="region of interest" description="Disordered" evidence="1">
    <location>
        <begin position="84"/>
        <end position="127"/>
    </location>
</feature>
<dbReference type="InterPro" id="IPR027124">
    <property type="entry name" value="Swc5/CFDP1/2"/>
</dbReference>
<organism evidence="3 4">
    <name type="scientific">Cyclostephanos tholiformis</name>
    <dbReference type="NCBI Taxonomy" id="382380"/>
    <lineage>
        <taxon>Eukaryota</taxon>
        <taxon>Sar</taxon>
        <taxon>Stramenopiles</taxon>
        <taxon>Ochrophyta</taxon>
        <taxon>Bacillariophyta</taxon>
        <taxon>Coscinodiscophyceae</taxon>
        <taxon>Thalassiosirophycidae</taxon>
        <taxon>Stephanodiscales</taxon>
        <taxon>Stephanodiscaceae</taxon>
        <taxon>Cyclostephanos</taxon>
    </lineage>
</organism>
<evidence type="ECO:0000259" key="2">
    <source>
        <dbReference type="PROSITE" id="PS51279"/>
    </source>
</evidence>
<dbReference type="Proteomes" id="UP001530377">
    <property type="component" value="Unassembled WGS sequence"/>
</dbReference>
<keyword evidence="4" id="KW-1185">Reference proteome</keyword>
<evidence type="ECO:0000256" key="1">
    <source>
        <dbReference type="SAM" id="MobiDB-lite"/>
    </source>
</evidence>
<dbReference type="PANTHER" id="PTHR48407">
    <property type="entry name" value="CRANIOFACIAL DEVELOPMENT PROTEIN 1"/>
    <property type="match status" value="1"/>
</dbReference>
<dbReference type="InterPro" id="IPR011421">
    <property type="entry name" value="BCNT-C"/>
</dbReference>
<protein>
    <recommendedName>
        <fullName evidence="2">BCNT-C domain-containing protein</fullName>
    </recommendedName>
</protein>
<accession>A0ABD3R5P2</accession>
<dbReference type="EMBL" id="JALLPB020000521">
    <property type="protein sequence ID" value="KAL3808317.1"/>
    <property type="molecule type" value="Genomic_DNA"/>
</dbReference>
<dbReference type="PROSITE" id="PS51279">
    <property type="entry name" value="BCNT_C"/>
    <property type="match status" value="1"/>
</dbReference>
<evidence type="ECO:0000313" key="4">
    <source>
        <dbReference type="Proteomes" id="UP001530377"/>
    </source>
</evidence>
<feature type="compositionally biased region" description="Acidic residues" evidence="1">
    <location>
        <begin position="105"/>
        <end position="114"/>
    </location>
</feature>
<feature type="compositionally biased region" description="Acidic residues" evidence="1">
    <location>
        <begin position="18"/>
        <end position="32"/>
    </location>
</feature>
<proteinExistence type="predicted"/>
<reference evidence="3 4" key="1">
    <citation type="submission" date="2024-10" db="EMBL/GenBank/DDBJ databases">
        <title>Updated reference genomes for cyclostephanoid diatoms.</title>
        <authorList>
            <person name="Roberts W.R."/>
            <person name="Alverson A.J."/>
        </authorList>
    </citation>
    <scope>NUCLEOTIDE SEQUENCE [LARGE SCALE GENOMIC DNA]</scope>
    <source>
        <strain evidence="3 4">AJA228-03</strain>
    </source>
</reference>
<name>A0ABD3R5P2_9STRA</name>
<comment type="caution">
    <text evidence="3">The sequence shown here is derived from an EMBL/GenBank/DDBJ whole genome shotgun (WGS) entry which is preliminary data.</text>
</comment>